<name>A0A3B1BQA9_9ZZZZ</name>
<feature type="compositionally biased region" description="Polar residues" evidence="1">
    <location>
        <begin position="130"/>
        <end position="141"/>
    </location>
</feature>
<evidence type="ECO:0000256" key="1">
    <source>
        <dbReference type="SAM" id="MobiDB-lite"/>
    </source>
</evidence>
<dbReference type="EMBL" id="UOFZ01000175">
    <property type="protein sequence ID" value="VAX14393.1"/>
    <property type="molecule type" value="Genomic_DNA"/>
</dbReference>
<protein>
    <submittedName>
        <fullName evidence="2">Sulfite reduction-associated complex DsrMKJOP multiheme protein DsrJ (=HmeF)</fullName>
    </submittedName>
</protein>
<dbReference type="AlphaFoldDB" id="A0A3B1BQA9"/>
<organism evidence="2">
    <name type="scientific">hydrothermal vent metagenome</name>
    <dbReference type="NCBI Taxonomy" id="652676"/>
    <lineage>
        <taxon>unclassified sequences</taxon>
        <taxon>metagenomes</taxon>
        <taxon>ecological metagenomes</taxon>
    </lineage>
</organism>
<gene>
    <name evidence="2" type="ORF">MNBD_GAMMA24-2232</name>
</gene>
<sequence>MSVGLHKKKLKLLLAGLILTLPLSLFAEGNLPVVPKAKAKATAEYGCVNPVADMRKNHMEYLLHQRDQTMHKGIRTKKYSLAKCIECHVTPDKNGKYAEYGDDNFFCSSCHNYAAVSIDCFECHNDKPQSAYSSLSSNKQSLPEGHERFASNDTLPSGDAE</sequence>
<accession>A0A3B1BQA9</accession>
<dbReference type="SUPFAM" id="SSF48695">
    <property type="entry name" value="Multiheme cytochromes"/>
    <property type="match status" value="1"/>
</dbReference>
<proteinExistence type="predicted"/>
<reference evidence="2" key="1">
    <citation type="submission" date="2018-06" db="EMBL/GenBank/DDBJ databases">
        <authorList>
            <person name="Zhirakovskaya E."/>
        </authorList>
    </citation>
    <scope>NUCLEOTIDE SEQUENCE</scope>
</reference>
<evidence type="ECO:0000313" key="2">
    <source>
        <dbReference type="EMBL" id="VAX14393.1"/>
    </source>
</evidence>
<feature type="region of interest" description="Disordered" evidence="1">
    <location>
        <begin position="130"/>
        <end position="161"/>
    </location>
</feature>
<dbReference type="InterPro" id="IPR036280">
    <property type="entry name" value="Multihaem_cyt_sf"/>
</dbReference>